<reference evidence="1 2" key="1">
    <citation type="submission" date="2018-05" db="EMBL/GenBank/DDBJ databases">
        <title>Freshwater and sediment microbial communities from various areas in North America, analyzing microbe dynamics in response to fracking.</title>
        <authorList>
            <person name="Lamendella R."/>
        </authorList>
    </citation>
    <scope>NUCLEOTIDE SEQUENCE [LARGE SCALE GENOMIC DNA]</scope>
    <source>
        <strain evidence="1 2">15_TX</strain>
    </source>
</reference>
<dbReference type="RefSeq" id="WP_110062790.1">
    <property type="nucleotide sequence ID" value="NZ_QGTW01000001.1"/>
</dbReference>
<name>A0A2V3A6K4_9BACI</name>
<comment type="caution">
    <text evidence="1">The sequence shown here is derived from an EMBL/GenBank/DDBJ whole genome shotgun (WGS) entry which is preliminary data.</text>
</comment>
<proteinExistence type="predicted"/>
<protein>
    <recommendedName>
        <fullName evidence="3">YgiT-type zinc finger protein</fullName>
    </recommendedName>
</protein>
<dbReference type="EMBL" id="QGTW01000001">
    <property type="protein sequence ID" value="PWW31791.1"/>
    <property type="molecule type" value="Genomic_DNA"/>
</dbReference>
<dbReference type="OrthoDB" id="2887807at2"/>
<sequence length="79" mass="8873">MQEHSHCHHRFADFGGPAVFQTEDGIEVNVSGTAIQKCTTCGHVDFPVDTREVIESSLKENRKNPNAVKQIYINLVETF</sequence>
<gene>
    <name evidence="1" type="ORF">DFO73_10144</name>
</gene>
<evidence type="ECO:0008006" key="3">
    <source>
        <dbReference type="Google" id="ProtNLM"/>
    </source>
</evidence>
<dbReference type="Proteomes" id="UP000247150">
    <property type="component" value="Unassembled WGS sequence"/>
</dbReference>
<organism evidence="1 2">
    <name type="scientific">Cytobacillus oceanisediminis</name>
    <dbReference type="NCBI Taxonomy" id="665099"/>
    <lineage>
        <taxon>Bacteria</taxon>
        <taxon>Bacillati</taxon>
        <taxon>Bacillota</taxon>
        <taxon>Bacilli</taxon>
        <taxon>Bacillales</taxon>
        <taxon>Bacillaceae</taxon>
        <taxon>Cytobacillus</taxon>
    </lineage>
</organism>
<accession>A0A2V3A6K4</accession>
<evidence type="ECO:0000313" key="1">
    <source>
        <dbReference type="EMBL" id="PWW31791.1"/>
    </source>
</evidence>
<evidence type="ECO:0000313" key="2">
    <source>
        <dbReference type="Proteomes" id="UP000247150"/>
    </source>
</evidence>
<dbReference type="AlphaFoldDB" id="A0A2V3A6K4"/>